<evidence type="ECO:0000256" key="1">
    <source>
        <dbReference type="ARBA" id="ARBA00004651"/>
    </source>
</evidence>
<keyword evidence="9" id="KW-1185">Reference proteome</keyword>
<keyword evidence="3 6" id="KW-0812">Transmembrane</keyword>
<dbReference type="GO" id="GO:0005886">
    <property type="term" value="C:plasma membrane"/>
    <property type="evidence" value="ECO:0007669"/>
    <property type="project" value="UniProtKB-SubCell"/>
</dbReference>
<dbReference type="Pfam" id="PF03772">
    <property type="entry name" value="Competence"/>
    <property type="match status" value="1"/>
</dbReference>
<dbReference type="SMART" id="SM00849">
    <property type="entry name" value="Lactamase_B"/>
    <property type="match status" value="1"/>
</dbReference>
<dbReference type="InterPro" id="IPR036866">
    <property type="entry name" value="RibonucZ/Hydroxyglut_hydro"/>
</dbReference>
<dbReference type="InterPro" id="IPR035681">
    <property type="entry name" value="ComA-like_MBL"/>
</dbReference>
<organism evidence="8 9">
    <name type="scientific">Thiomicrorhabdus xiamenensis</name>
    <dbReference type="NCBI Taxonomy" id="2739063"/>
    <lineage>
        <taxon>Bacteria</taxon>
        <taxon>Pseudomonadati</taxon>
        <taxon>Pseudomonadota</taxon>
        <taxon>Gammaproteobacteria</taxon>
        <taxon>Thiotrichales</taxon>
        <taxon>Piscirickettsiaceae</taxon>
        <taxon>Thiomicrorhabdus</taxon>
    </lineage>
</organism>
<dbReference type="Pfam" id="PF00753">
    <property type="entry name" value="Lactamase_B"/>
    <property type="match status" value="1"/>
</dbReference>
<proteinExistence type="predicted"/>
<evidence type="ECO:0000256" key="2">
    <source>
        <dbReference type="ARBA" id="ARBA00022475"/>
    </source>
</evidence>
<comment type="subcellular location">
    <subcellularLocation>
        <location evidence="1">Cell membrane</location>
        <topology evidence="1">Multi-pass membrane protein</topology>
    </subcellularLocation>
</comment>
<keyword evidence="2" id="KW-1003">Cell membrane</keyword>
<protein>
    <submittedName>
        <fullName evidence="8">DNA internalization-related competence protein ComEC/Rec2</fullName>
    </submittedName>
</protein>
<evidence type="ECO:0000313" key="9">
    <source>
        <dbReference type="Proteomes" id="UP000504724"/>
    </source>
</evidence>
<evidence type="ECO:0000256" key="6">
    <source>
        <dbReference type="SAM" id="Phobius"/>
    </source>
</evidence>
<feature type="transmembrane region" description="Helical" evidence="6">
    <location>
        <begin position="331"/>
        <end position="347"/>
    </location>
</feature>
<evidence type="ECO:0000259" key="7">
    <source>
        <dbReference type="SMART" id="SM00849"/>
    </source>
</evidence>
<dbReference type="KEGG" id="txa:HQN79_05265"/>
<dbReference type="Proteomes" id="UP000504724">
    <property type="component" value="Chromosome"/>
</dbReference>
<feature type="transmembrane region" description="Helical" evidence="6">
    <location>
        <begin position="412"/>
        <end position="436"/>
    </location>
</feature>
<dbReference type="InterPro" id="IPR004797">
    <property type="entry name" value="Competence_ComEC/Rec2"/>
</dbReference>
<feature type="transmembrane region" description="Helical" evidence="6">
    <location>
        <begin position="258"/>
        <end position="280"/>
    </location>
</feature>
<dbReference type="NCBIfam" id="TIGR00361">
    <property type="entry name" value="ComEC_Rec2"/>
    <property type="match status" value="1"/>
</dbReference>
<feature type="domain" description="Metallo-beta-lactamase" evidence="7">
    <location>
        <begin position="551"/>
        <end position="749"/>
    </location>
</feature>
<evidence type="ECO:0000256" key="3">
    <source>
        <dbReference type="ARBA" id="ARBA00022692"/>
    </source>
</evidence>
<feature type="transmembrane region" description="Helical" evidence="6">
    <location>
        <begin position="384"/>
        <end position="405"/>
    </location>
</feature>
<evidence type="ECO:0000313" key="8">
    <source>
        <dbReference type="EMBL" id="QKI89023.1"/>
    </source>
</evidence>
<sequence length="814" mass="92931">MVKAEVLQLEVSPQVTENVSSEAALERVKLSLRLQALQPVDSLFSDSEANNESSYRRYPFMQPRVETTLYLRPDSANSAWFSKHALPQVGETWVFAIKLKSIHASQNFLASDYESYLFQQGVAAKGYLPEYRVEERVRFTNWILQNWPVSDDYVTTGIRAKTSFAMRVSQASLYQWRPWRQKLLDRFTERLGSYEYWRIYRALLFGEKSMMTDDDWLLLQETGTIHLMAISGLHMGIMAVLGALLFKGLWWFGVYRMAFINLPFWMGSGAVFFASLYLLLSGLSIPTQRAWLMVTSVLLFLFLQRRFQPWSALAIAAFAVVLYDSRSVLSPGFWLSFTAVALIFWVLPKIKMHSRWQQLVVIQTVLTIGLAPLLVWQFHQLPLLAFLANLVAVPLVSLLGLPLLFFSSILSLISVSIATPFLMLNDWLWHGLWLYLLSLQQWQGNLNLQLFTGTKSLLWLCAVYLLLFSVWQLLTWIAKYRQRPKIPFRSADGVPSVSRISLDQAVQRPSVFKNGIWVLLLLISVVWLGIHSEEEELLSGEFELTVFDVGQGMSAAIRTRNHLLVYDTGPRWGRVAAAQFALLPWWRGHSQPLIDKLVVSHSDSDHAGGLEYLTGHLPVKQLLSSQLKMLSIPQNLDSQHCVSGMNWQWDQVHFEFLSPQSAKLSDRTVSDNDLSCVLRVTSGAGGNAKRLLIPGDLSARGEFELLHRMGKNLGATEILIAGHHGSRHSSSESWLKRLDPQVVIFSAGYQNRFDFPNDELLQRLQRFNPAAQLYNTACSGAMLWRVSPNKIELIDQARRTRAKWYYQRCSETIK</sequence>
<dbReference type="PANTHER" id="PTHR30619:SF1">
    <property type="entry name" value="RECOMBINATION PROTEIN 2"/>
    <property type="match status" value="1"/>
</dbReference>
<dbReference type="SUPFAM" id="SSF56281">
    <property type="entry name" value="Metallo-hydrolase/oxidoreductase"/>
    <property type="match status" value="1"/>
</dbReference>
<feature type="transmembrane region" description="Helical" evidence="6">
    <location>
        <begin position="286"/>
        <end position="303"/>
    </location>
</feature>
<dbReference type="NCBIfam" id="TIGR00360">
    <property type="entry name" value="ComEC_N-term"/>
    <property type="match status" value="1"/>
</dbReference>
<dbReference type="EMBL" id="CP054020">
    <property type="protein sequence ID" value="QKI89023.1"/>
    <property type="molecule type" value="Genomic_DNA"/>
</dbReference>
<feature type="transmembrane region" description="Helical" evidence="6">
    <location>
        <begin position="511"/>
        <end position="530"/>
    </location>
</feature>
<dbReference type="InterPro" id="IPR001279">
    <property type="entry name" value="Metallo-B-lactamas"/>
</dbReference>
<dbReference type="PANTHER" id="PTHR30619">
    <property type="entry name" value="DNA INTERNALIZATION/COMPETENCE PROTEIN COMEC/REC2"/>
    <property type="match status" value="1"/>
</dbReference>
<feature type="transmembrane region" description="Helical" evidence="6">
    <location>
        <begin position="359"/>
        <end position="378"/>
    </location>
</feature>
<feature type="transmembrane region" description="Helical" evidence="6">
    <location>
        <begin position="225"/>
        <end position="246"/>
    </location>
</feature>
<gene>
    <name evidence="8" type="ORF">HQN79_05265</name>
</gene>
<accession>A0A7D4SS33</accession>
<dbReference type="GO" id="GO:0030420">
    <property type="term" value="P:establishment of competence for transformation"/>
    <property type="evidence" value="ECO:0007669"/>
    <property type="project" value="InterPro"/>
</dbReference>
<keyword evidence="4 6" id="KW-1133">Transmembrane helix</keyword>
<dbReference type="Gene3D" id="3.60.15.10">
    <property type="entry name" value="Ribonuclease Z/Hydroxyacylglutathione hydrolase-like"/>
    <property type="match status" value="1"/>
</dbReference>
<name>A0A7D4SS33_9GAMM</name>
<dbReference type="AlphaFoldDB" id="A0A7D4SS33"/>
<dbReference type="InterPro" id="IPR004477">
    <property type="entry name" value="ComEC_N"/>
</dbReference>
<dbReference type="CDD" id="cd07731">
    <property type="entry name" value="ComA-like_MBL-fold"/>
    <property type="match status" value="1"/>
</dbReference>
<dbReference type="InterPro" id="IPR052159">
    <property type="entry name" value="Competence_DNA_uptake"/>
</dbReference>
<keyword evidence="5 6" id="KW-0472">Membrane</keyword>
<reference evidence="8 9" key="1">
    <citation type="submission" date="2020-05" db="EMBL/GenBank/DDBJ databases">
        <title>Thiomicrorhabdus sediminis sp.nov. and Thiomicrorhabdus xiamenensis sp.nov., novel sulfur-oxidizing bacteria isolated from coastal sediment.</title>
        <authorList>
            <person name="Liu X."/>
        </authorList>
    </citation>
    <scope>NUCLEOTIDE SEQUENCE [LARGE SCALE GENOMIC DNA]</scope>
    <source>
        <strain evidence="8 9">G2</strain>
    </source>
</reference>
<evidence type="ECO:0000256" key="4">
    <source>
        <dbReference type="ARBA" id="ARBA00022989"/>
    </source>
</evidence>
<evidence type="ECO:0000256" key="5">
    <source>
        <dbReference type="ARBA" id="ARBA00023136"/>
    </source>
</evidence>
<feature type="transmembrane region" description="Helical" evidence="6">
    <location>
        <begin position="456"/>
        <end position="478"/>
    </location>
</feature>